<dbReference type="KEGG" id="dhe:115483811"/>
<dbReference type="AlphaFoldDB" id="A0A6J2T1I6"/>
<dbReference type="OrthoDB" id="7864837at2759"/>
<reference evidence="2" key="1">
    <citation type="submission" date="2025-08" db="UniProtKB">
        <authorList>
            <consortium name="RefSeq"/>
        </authorList>
    </citation>
    <scope>IDENTIFICATION</scope>
    <source>
        <strain evidence="2">15085-1641.00</strain>
        <tissue evidence="2">Whole body</tissue>
    </source>
</reference>
<keyword evidence="1" id="KW-1185">Reference proteome</keyword>
<name>A0A6J2T1I6_DROHY</name>
<dbReference type="Proteomes" id="UP000504633">
    <property type="component" value="Unplaced"/>
</dbReference>
<organism evidence="1 2">
    <name type="scientific">Drosophila hydei</name>
    <name type="common">Fruit fly</name>
    <dbReference type="NCBI Taxonomy" id="7224"/>
    <lineage>
        <taxon>Eukaryota</taxon>
        <taxon>Metazoa</taxon>
        <taxon>Ecdysozoa</taxon>
        <taxon>Arthropoda</taxon>
        <taxon>Hexapoda</taxon>
        <taxon>Insecta</taxon>
        <taxon>Pterygota</taxon>
        <taxon>Neoptera</taxon>
        <taxon>Endopterygota</taxon>
        <taxon>Diptera</taxon>
        <taxon>Brachycera</taxon>
        <taxon>Muscomorpha</taxon>
        <taxon>Ephydroidea</taxon>
        <taxon>Drosophilidae</taxon>
        <taxon>Drosophila</taxon>
    </lineage>
</organism>
<sequence>MGTTMDCRILAIGDKTEHSEHEKPEILLNIRNFNADFINYLNVLFKETRMPKDVVNGEYAIEWFGMETIKRIDQPTRYQFYCFPSQKTQPKHVNPFYFYQTINANALMRDVRIFLKEEHWLSKYVVIGLLKGKLDGWGYNPEENYIRNAIHMAFNAERLREKQDIFPYLLYLHRQHVKNNLKG</sequence>
<proteinExistence type="predicted"/>
<dbReference type="RefSeq" id="XP_030082009.1">
    <property type="nucleotide sequence ID" value="XM_030226149.1"/>
</dbReference>
<evidence type="ECO:0000313" key="1">
    <source>
        <dbReference type="Proteomes" id="UP000504633"/>
    </source>
</evidence>
<evidence type="ECO:0000313" key="2">
    <source>
        <dbReference type="RefSeq" id="XP_030082009.1"/>
    </source>
</evidence>
<protein>
    <submittedName>
        <fullName evidence="2">Uncharacterized protein LOC115483811</fullName>
    </submittedName>
</protein>
<dbReference type="GeneID" id="115483811"/>
<gene>
    <name evidence="2" type="primary">LOC115483811</name>
</gene>
<accession>A0A6J2T1I6</accession>